<comment type="caution">
    <text evidence="1">The sequence shown here is derived from an EMBL/GenBank/DDBJ whole genome shotgun (WGS) entry which is preliminary data.</text>
</comment>
<accession>A0ABV8U0Q1</accession>
<dbReference type="EMBL" id="JBHSDK010000017">
    <property type="protein sequence ID" value="MFC4336221.1"/>
    <property type="molecule type" value="Genomic_DNA"/>
</dbReference>
<dbReference type="PANTHER" id="PTHR38440">
    <property type="entry name" value="UPF0398 PROTEIN YPSA"/>
    <property type="match status" value="1"/>
</dbReference>
<proteinExistence type="predicted"/>
<dbReference type="Proteomes" id="UP001595823">
    <property type="component" value="Unassembled WGS sequence"/>
</dbReference>
<evidence type="ECO:0000313" key="1">
    <source>
        <dbReference type="EMBL" id="MFC4336221.1"/>
    </source>
</evidence>
<dbReference type="Gene3D" id="3.40.50.450">
    <property type="match status" value="1"/>
</dbReference>
<dbReference type="PANTHER" id="PTHR38440:SF1">
    <property type="entry name" value="UPF0398 PROTEIN SPR0331"/>
    <property type="match status" value="1"/>
</dbReference>
<keyword evidence="2" id="KW-1185">Reference proteome</keyword>
<name>A0ABV8U0Q1_9ACTN</name>
<evidence type="ECO:0000313" key="2">
    <source>
        <dbReference type="Proteomes" id="UP001595823"/>
    </source>
</evidence>
<dbReference type="InterPro" id="IPR010697">
    <property type="entry name" value="YspA"/>
</dbReference>
<gene>
    <name evidence="1" type="ORF">ACFPET_13520</name>
</gene>
<sequence length="164" mass="17760">MERTEDGMWVAVTGHRDLDGATVAKVRRAIERTLTTLGPVNGISCLADGADQIFAEEVLKAGGRIGTVIPARDYRDAFPAPNTFDHLLERSDWVQRLDYEAGSPEAYMDASLAMLAKADHVVAVWDGEKARGHGGTQDVVRAARDMGLSVTVVWPEGARRTPAT</sequence>
<dbReference type="SUPFAM" id="SSF102405">
    <property type="entry name" value="MCP/YpsA-like"/>
    <property type="match status" value="1"/>
</dbReference>
<reference evidence="2" key="1">
    <citation type="journal article" date="2019" name="Int. J. Syst. Evol. Microbiol.">
        <title>The Global Catalogue of Microorganisms (GCM) 10K type strain sequencing project: providing services to taxonomists for standard genome sequencing and annotation.</title>
        <authorList>
            <consortium name="The Broad Institute Genomics Platform"/>
            <consortium name="The Broad Institute Genome Sequencing Center for Infectious Disease"/>
            <person name="Wu L."/>
            <person name="Ma J."/>
        </authorList>
    </citation>
    <scope>NUCLEOTIDE SEQUENCE [LARGE SCALE GENOMIC DNA]</scope>
    <source>
        <strain evidence="2">IBRC-M 10908</strain>
    </source>
</reference>
<dbReference type="RefSeq" id="WP_380621897.1">
    <property type="nucleotide sequence ID" value="NZ_JBHSDK010000017.1"/>
</dbReference>
<organism evidence="1 2">
    <name type="scientific">Salininema proteolyticum</name>
    <dbReference type="NCBI Taxonomy" id="1607685"/>
    <lineage>
        <taxon>Bacteria</taxon>
        <taxon>Bacillati</taxon>
        <taxon>Actinomycetota</taxon>
        <taxon>Actinomycetes</taxon>
        <taxon>Glycomycetales</taxon>
        <taxon>Glycomycetaceae</taxon>
        <taxon>Salininema</taxon>
    </lineage>
</organism>
<evidence type="ECO:0008006" key="3">
    <source>
        <dbReference type="Google" id="ProtNLM"/>
    </source>
</evidence>
<protein>
    <recommendedName>
        <fullName evidence="3">DUF2493 domain-containing protein</fullName>
    </recommendedName>
</protein>